<dbReference type="PANTHER" id="PTHR21240:SF28">
    <property type="entry name" value="ISO-OROTATE DECARBOXYLASE (EUROFUNG)"/>
    <property type="match status" value="1"/>
</dbReference>
<evidence type="ECO:0000256" key="1">
    <source>
        <dbReference type="ARBA" id="ARBA00023239"/>
    </source>
</evidence>
<dbReference type="GO" id="GO:0005737">
    <property type="term" value="C:cytoplasm"/>
    <property type="evidence" value="ECO:0007669"/>
    <property type="project" value="TreeGrafter"/>
</dbReference>
<protein>
    <recommendedName>
        <fullName evidence="2">Amidohydrolase-related domain-containing protein</fullName>
    </recommendedName>
</protein>
<keyword evidence="1" id="KW-0456">Lyase</keyword>
<evidence type="ECO:0000313" key="3">
    <source>
        <dbReference type="EMBL" id="SEH68734.1"/>
    </source>
</evidence>
<dbReference type="EMBL" id="FNWV01000007">
    <property type="protein sequence ID" value="SEH68734.1"/>
    <property type="molecule type" value="Genomic_DNA"/>
</dbReference>
<gene>
    <name evidence="3" type="ORF">SAMN02910265_02130</name>
</gene>
<dbReference type="InterPro" id="IPR006680">
    <property type="entry name" value="Amidohydro-rel"/>
</dbReference>
<dbReference type="OrthoDB" id="9771932at2"/>
<dbReference type="AlphaFoldDB" id="A0A1H6K6V0"/>
<dbReference type="CDD" id="cd01292">
    <property type="entry name" value="metallo-dependent_hydrolases"/>
    <property type="match status" value="1"/>
</dbReference>
<dbReference type="GO" id="GO:0016787">
    <property type="term" value="F:hydrolase activity"/>
    <property type="evidence" value="ECO:0007669"/>
    <property type="project" value="InterPro"/>
</dbReference>
<evidence type="ECO:0000313" key="4">
    <source>
        <dbReference type="Proteomes" id="UP000183190"/>
    </source>
</evidence>
<dbReference type="GO" id="GO:0016831">
    <property type="term" value="F:carboxy-lyase activity"/>
    <property type="evidence" value="ECO:0007669"/>
    <property type="project" value="InterPro"/>
</dbReference>
<dbReference type="Pfam" id="PF04909">
    <property type="entry name" value="Amidohydro_2"/>
    <property type="match status" value="1"/>
</dbReference>
<evidence type="ECO:0000259" key="2">
    <source>
        <dbReference type="Pfam" id="PF04909"/>
    </source>
</evidence>
<dbReference type="InterPro" id="IPR032466">
    <property type="entry name" value="Metal_Hydrolase"/>
</dbReference>
<organism evidence="3 4">
    <name type="scientific">Ruminococcus flavefaciens</name>
    <dbReference type="NCBI Taxonomy" id="1265"/>
    <lineage>
        <taxon>Bacteria</taxon>
        <taxon>Bacillati</taxon>
        <taxon>Bacillota</taxon>
        <taxon>Clostridia</taxon>
        <taxon>Eubacteriales</taxon>
        <taxon>Oscillospiraceae</taxon>
        <taxon>Ruminococcus</taxon>
    </lineage>
</organism>
<name>A0A1H6K6V0_RUMFL</name>
<dbReference type="SUPFAM" id="SSF51556">
    <property type="entry name" value="Metallo-dependent hydrolases"/>
    <property type="match status" value="1"/>
</dbReference>
<dbReference type="InterPro" id="IPR032465">
    <property type="entry name" value="ACMSD"/>
</dbReference>
<accession>A0A1H6K6V0</accession>
<dbReference type="Proteomes" id="UP000183190">
    <property type="component" value="Unassembled WGS sequence"/>
</dbReference>
<sequence>MRYFDFHTHAFTDTLAERAMSGLSETSGITPATDGTLNGLRRKMAENGIDRAMLLPVATKPSQQTAINNWAAEIMGGGIYCCGTVHPDAEDAVAEVERIKSLGLCGVKFHSEYQKFCPHEERMFPIYEKIAELGLIAVFHGGWDPYSEDIIRATPQSFAAVAETFPKLTIVAAHLGGMKLWDDIEKYTAGKFDNLWFDVGVISRYIEDEQLLRIIRMQGADKVLFGSDCPWDEPANEIAMINRLPLTDEEKELIFYRNAEKLLESIHNSQL</sequence>
<dbReference type="RefSeq" id="WP_074717194.1">
    <property type="nucleotide sequence ID" value="NZ_FNWV01000007.1"/>
</dbReference>
<reference evidence="3 4" key="1">
    <citation type="submission" date="2016-10" db="EMBL/GenBank/DDBJ databases">
        <authorList>
            <person name="de Groot N.N."/>
        </authorList>
    </citation>
    <scope>NUCLEOTIDE SEQUENCE [LARGE SCALE GENOMIC DNA]</scope>
    <source>
        <strain evidence="3 4">YAD2003</strain>
    </source>
</reference>
<dbReference type="PANTHER" id="PTHR21240">
    <property type="entry name" value="2-AMINO-3-CARBOXYLMUCONATE-6-SEMIALDEHYDE DECARBOXYLASE"/>
    <property type="match status" value="1"/>
</dbReference>
<dbReference type="Gene3D" id="3.20.20.140">
    <property type="entry name" value="Metal-dependent hydrolases"/>
    <property type="match status" value="1"/>
</dbReference>
<dbReference type="GO" id="GO:0019748">
    <property type="term" value="P:secondary metabolic process"/>
    <property type="evidence" value="ECO:0007669"/>
    <property type="project" value="TreeGrafter"/>
</dbReference>
<proteinExistence type="predicted"/>
<feature type="domain" description="Amidohydrolase-related" evidence="2">
    <location>
        <begin position="41"/>
        <end position="263"/>
    </location>
</feature>